<reference evidence="1 2" key="1">
    <citation type="journal article" date="2023" name="Hortic Res">
        <title>Pangenome of water caltrop reveals structural variations and asymmetric subgenome divergence after allopolyploidization.</title>
        <authorList>
            <person name="Zhang X."/>
            <person name="Chen Y."/>
            <person name="Wang L."/>
            <person name="Yuan Y."/>
            <person name="Fang M."/>
            <person name="Shi L."/>
            <person name="Lu R."/>
            <person name="Comes H.P."/>
            <person name="Ma Y."/>
            <person name="Chen Y."/>
            <person name="Huang G."/>
            <person name="Zhou Y."/>
            <person name="Zheng Z."/>
            <person name="Qiu Y."/>
        </authorList>
    </citation>
    <scope>NUCLEOTIDE SEQUENCE [LARGE SCALE GENOMIC DNA]</scope>
    <source>
        <strain evidence="1">F231</strain>
    </source>
</reference>
<gene>
    <name evidence="1" type="ORF">SAY86_028954</name>
</gene>
<organism evidence="1 2">
    <name type="scientific">Trapa natans</name>
    <name type="common">Water chestnut</name>
    <dbReference type="NCBI Taxonomy" id="22666"/>
    <lineage>
        <taxon>Eukaryota</taxon>
        <taxon>Viridiplantae</taxon>
        <taxon>Streptophyta</taxon>
        <taxon>Embryophyta</taxon>
        <taxon>Tracheophyta</taxon>
        <taxon>Spermatophyta</taxon>
        <taxon>Magnoliopsida</taxon>
        <taxon>eudicotyledons</taxon>
        <taxon>Gunneridae</taxon>
        <taxon>Pentapetalae</taxon>
        <taxon>rosids</taxon>
        <taxon>malvids</taxon>
        <taxon>Myrtales</taxon>
        <taxon>Lythraceae</taxon>
        <taxon>Trapa</taxon>
    </lineage>
</organism>
<dbReference type="EMBL" id="JAXQNO010000006">
    <property type="protein sequence ID" value="KAK4796628.1"/>
    <property type="molecule type" value="Genomic_DNA"/>
</dbReference>
<evidence type="ECO:0000313" key="1">
    <source>
        <dbReference type="EMBL" id="KAK4796628.1"/>
    </source>
</evidence>
<dbReference type="AlphaFoldDB" id="A0AAN7MJT8"/>
<proteinExistence type="predicted"/>
<keyword evidence="2" id="KW-1185">Reference proteome</keyword>
<comment type="caution">
    <text evidence="1">The sequence shown here is derived from an EMBL/GenBank/DDBJ whole genome shotgun (WGS) entry which is preliminary data.</text>
</comment>
<accession>A0AAN7MJT8</accession>
<dbReference type="Proteomes" id="UP001346149">
    <property type="component" value="Unassembled WGS sequence"/>
</dbReference>
<evidence type="ECO:0000313" key="2">
    <source>
        <dbReference type="Proteomes" id="UP001346149"/>
    </source>
</evidence>
<sequence length="90" mass="9965">MTTQPMRNAIKVYIQNNISTSLHQRLPVKQQCSNYHGLLLLGEISPFSSRQPFDDAGDKNVEELNDSGLCFSTNVPVSYVSAGDFVAGFR</sequence>
<name>A0AAN7MJT8_TRANT</name>
<protein>
    <submittedName>
        <fullName evidence="1">Uncharacterized protein</fullName>
    </submittedName>
</protein>